<dbReference type="PANTHER" id="PTHR22926:SF3">
    <property type="entry name" value="UNDECAPRENYL-PHOSPHATE ALPHA-N-ACETYLGLUCOSAMINYL 1-PHOSPHATE TRANSFERASE"/>
    <property type="match status" value="1"/>
</dbReference>
<sequence length="661" mass="73846">MLAVFFVVNMLYFSFISFFLCLAFTPIVRRIAIKKGWIAYPRKERWHNKPTAITGGIAIYLGMAIPLFFVADFTTILPHVIRTAGHSGGPSIDAVIWIGMTLLFILGLLDDFIHIKPHTKLVGQILVASMVTFLGFRLHWFTSLTSDTIVTIVWIVGITNAFNLIDNMDGLCAGVGVIAALYLVLLFTGDVRNVLSLPGWDFGIRESWGAAATEISIRGFETESGPDIAAFVAMILAGSLTAFLFYNFNPASIFMGDCGSLMIGFMLSMLSLHYSETGTASKLSSYAVPVMILMVPILDTTMVTFIRLLSGRKASVGGKDHTSHRLVLMGFSEKGAVISLYGIGAISGVAALFVSRNDSLTSPAVIIPLALSILLMATYLAQIRVYPEKEFSLLRGRAYTPILIDLTYKRQIILVMLDFCLIAFAYYLSYRLRFDSKEFHVYFKVFLHSLPAVIACKFVAFFTMGIYRGIWRYMSTNDVFVYLKASVVATLLSVVTVTFIYRFDDFSKGIFVIDWLLTTGLILGSRGSFRISLDTMKRKTLKGEPVLIYGAGRGGEILVREILNNKKREIKPVGFIDDDPLKFGKKLQGYPILGSFQEAELLVIKYRVRGMLISFNNRDSRNIDAVKEFCKANGLFLKWFFIDIEDVDLRDSQHQQIENSP</sequence>
<reference evidence="9" key="1">
    <citation type="journal article" date="2021" name="Microb. Physiol.">
        <title>Proteogenomic Insights into the Physiology of Marine, Sulfate-Reducing, Filamentous Desulfonema limicola and Desulfonema magnum.</title>
        <authorList>
            <person name="Schnaars V."/>
            <person name="Wohlbrand L."/>
            <person name="Scheve S."/>
            <person name="Hinrichs C."/>
            <person name="Reinhardt R."/>
            <person name="Rabus R."/>
        </authorList>
    </citation>
    <scope>NUCLEOTIDE SEQUENCE</scope>
    <source>
        <strain evidence="9">4be13</strain>
    </source>
</reference>
<evidence type="ECO:0000256" key="7">
    <source>
        <dbReference type="PIRSR" id="PIRSR600715-1"/>
    </source>
</evidence>
<feature type="binding site" evidence="7">
    <location>
        <position position="257"/>
    </location>
    <ligand>
        <name>Mg(2+)</name>
        <dbReference type="ChEBI" id="CHEBI:18420"/>
    </ligand>
</feature>
<feature type="transmembrane region" description="Helical" evidence="8">
    <location>
        <begin position="253"/>
        <end position="274"/>
    </location>
</feature>
<evidence type="ECO:0000256" key="4">
    <source>
        <dbReference type="ARBA" id="ARBA00022692"/>
    </source>
</evidence>
<dbReference type="GO" id="GO:0016780">
    <property type="term" value="F:phosphotransferase activity, for other substituted phosphate groups"/>
    <property type="evidence" value="ECO:0007669"/>
    <property type="project" value="InterPro"/>
</dbReference>
<accession>A0A975GRJ0</accession>
<dbReference type="Pfam" id="PF13727">
    <property type="entry name" value="CoA_binding_3"/>
    <property type="match status" value="1"/>
</dbReference>
<keyword evidence="10" id="KW-1185">Reference proteome</keyword>
<dbReference type="SUPFAM" id="SSF53335">
    <property type="entry name" value="S-adenosyl-L-methionine-dependent methyltransferases"/>
    <property type="match status" value="1"/>
</dbReference>
<dbReference type="GO" id="GO:0044038">
    <property type="term" value="P:cell wall macromolecule biosynthetic process"/>
    <property type="evidence" value="ECO:0007669"/>
    <property type="project" value="TreeGrafter"/>
</dbReference>
<keyword evidence="2" id="KW-1003">Cell membrane</keyword>
<feature type="transmembrane region" description="Helical" evidence="8">
    <location>
        <begin position="148"/>
        <end position="165"/>
    </location>
</feature>
<feature type="transmembrane region" description="Helical" evidence="8">
    <location>
        <begin position="50"/>
        <end position="71"/>
    </location>
</feature>
<dbReference type="GO" id="GO:0071555">
    <property type="term" value="P:cell wall organization"/>
    <property type="evidence" value="ECO:0007669"/>
    <property type="project" value="TreeGrafter"/>
</dbReference>
<evidence type="ECO:0000313" key="10">
    <source>
        <dbReference type="Proteomes" id="UP000663722"/>
    </source>
</evidence>
<organism evidence="9 10">
    <name type="scientific">Desulfonema magnum</name>
    <dbReference type="NCBI Taxonomy" id="45655"/>
    <lineage>
        <taxon>Bacteria</taxon>
        <taxon>Pseudomonadati</taxon>
        <taxon>Thermodesulfobacteriota</taxon>
        <taxon>Desulfobacteria</taxon>
        <taxon>Desulfobacterales</taxon>
        <taxon>Desulfococcaceae</taxon>
        <taxon>Desulfonema</taxon>
    </lineage>
</organism>
<dbReference type="Pfam" id="PF00953">
    <property type="entry name" value="Glycos_transf_4"/>
    <property type="match status" value="1"/>
</dbReference>
<dbReference type="PANTHER" id="PTHR22926">
    <property type="entry name" value="PHOSPHO-N-ACETYLMURAMOYL-PENTAPEPTIDE-TRANSFERASE"/>
    <property type="match status" value="1"/>
</dbReference>
<keyword evidence="6 8" id="KW-0472">Membrane</keyword>
<feature type="transmembrane region" description="Helical" evidence="8">
    <location>
        <begin position="91"/>
        <end position="109"/>
    </location>
</feature>
<evidence type="ECO:0000256" key="1">
    <source>
        <dbReference type="ARBA" id="ARBA00004651"/>
    </source>
</evidence>
<keyword evidence="4 8" id="KW-0812">Transmembrane</keyword>
<dbReference type="Gene3D" id="3.40.50.720">
    <property type="entry name" value="NAD(P)-binding Rossmann-like Domain"/>
    <property type="match status" value="1"/>
</dbReference>
<feature type="transmembrane region" description="Helical" evidence="8">
    <location>
        <begin position="479"/>
        <end position="503"/>
    </location>
</feature>
<gene>
    <name evidence="9" type="ORF">dnm_061030</name>
</gene>
<keyword evidence="7" id="KW-0460">Magnesium</keyword>
<keyword evidence="3 9" id="KW-0808">Transferase</keyword>
<evidence type="ECO:0000256" key="3">
    <source>
        <dbReference type="ARBA" id="ARBA00022679"/>
    </source>
</evidence>
<feature type="transmembrane region" description="Helical" evidence="8">
    <location>
        <begin position="335"/>
        <end position="354"/>
    </location>
</feature>
<name>A0A975GRJ0_9BACT</name>
<protein>
    <submittedName>
        <fullName evidence="9">Glycosyl transferase, family IV</fullName>
    </submittedName>
</protein>
<feature type="binding site" evidence="7">
    <location>
        <position position="163"/>
    </location>
    <ligand>
        <name>Mg(2+)</name>
        <dbReference type="ChEBI" id="CHEBI:18420"/>
    </ligand>
</feature>
<feature type="transmembrane region" description="Helical" evidence="8">
    <location>
        <begin position="170"/>
        <end position="188"/>
    </location>
</feature>
<dbReference type="InterPro" id="IPR029063">
    <property type="entry name" value="SAM-dependent_MTases_sf"/>
</dbReference>
<feature type="transmembrane region" description="Helical" evidence="8">
    <location>
        <begin position="412"/>
        <end position="429"/>
    </location>
</feature>
<evidence type="ECO:0000256" key="2">
    <source>
        <dbReference type="ARBA" id="ARBA00022475"/>
    </source>
</evidence>
<dbReference type="EMBL" id="CP061800">
    <property type="protein sequence ID" value="QTA90043.1"/>
    <property type="molecule type" value="Genomic_DNA"/>
</dbReference>
<keyword evidence="7" id="KW-0479">Metal-binding</keyword>
<feature type="transmembrane region" description="Helical" evidence="8">
    <location>
        <begin position="286"/>
        <end position="309"/>
    </location>
</feature>
<dbReference type="GO" id="GO:0046872">
    <property type="term" value="F:metal ion binding"/>
    <property type="evidence" value="ECO:0007669"/>
    <property type="project" value="UniProtKB-KW"/>
</dbReference>
<feature type="transmembrane region" description="Helical" evidence="8">
    <location>
        <begin position="509"/>
        <end position="529"/>
    </location>
</feature>
<dbReference type="AlphaFoldDB" id="A0A975GRJ0"/>
<dbReference type="GO" id="GO:0005886">
    <property type="term" value="C:plasma membrane"/>
    <property type="evidence" value="ECO:0007669"/>
    <property type="project" value="UniProtKB-SubCell"/>
</dbReference>
<evidence type="ECO:0000256" key="6">
    <source>
        <dbReference type="ARBA" id="ARBA00023136"/>
    </source>
</evidence>
<dbReference type="Proteomes" id="UP000663722">
    <property type="component" value="Chromosome"/>
</dbReference>
<dbReference type="KEGG" id="dmm:dnm_061030"/>
<dbReference type="CDD" id="cd06853">
    <property type="entry name" value="GT_WecA_like"/>
    <property type="match status" value="1"/>
</dbReference>
<dbReference type="InterPro" id="IPR000715">
    <property type="entry name" value="Glycosyl_transferase_4"/>
</dbReference>
<feature type="transmembrane region" description="Helical" evidence="8">
    <location>
        <begin position="360"/>
        <end position="381"/>
    </location>
</feature>
<evidence type="ECO:0000256" key="8">
    <source>
        <dbReference type="SAM" id="Phobius"/>
    </source>
</evidence>
<proteinExistence type="predicted"/>
<comment type="subcellular location">
    <subcellularLocation>
        <location evidence="1">Cell membrane</location>
        <topology evidence="1">Multi-pass membrane protein</topology>
    </subcellularLocation>
</comment>
<comment type="cofactor">
    <cofactor evidence="7">
        <name>Mg(2+)</name>
        <dbReference type="ChEBI" id="CHEBI:18420"/>
    </cofactor>
</comment>
<evidence type="ECO:0000256" key="5">
    <source>
        <dbReference type="ARBA" id="ARBA00022989"/>
    </source>
</evidence>
<dbReference type="RefSeq" id="WP_207678421.1">
    <property type="nucleotide sequence ID" value="NZ_CP061800.1"/>
</dbReference>
<feature type="transmembrane region" description="Helical" evidence="8">
    <location>
        <begin position="441"/>
        <end position="467"/>
    </location>
</feature>
<evidence type="ECO:0000313" key="9">
    <source>
        <dbReference type="EMBL" id="QTA90043.1"/>
    </source>
</evidence>
<dbReference type="GO" id="GO:0009103">
    <property type="term" value="P:lipopolysaccharide biosynthetic process"/>
    <property type="evidence" value="ECO:0007669"/>
    <property type="project" value="TreeGrafter"/>
</dbReference>
<feature type="transmembrane region" description="Helical" evidence="8">
    <location>
        <begin position="121"/>
        <end position="142"/>
    </location>
</feature>
<feature type="transmembrane region" description="Helical" evidence="8">
    <location>
        <begin position="228"/>
        <end position="246"/>
    </location>
</feature>
<keyword evidence="5 8" id="KW-1133">Transmembrane helix</keyword>
<feature type="transmembrane region" description="Helical" evidence="8">
    <location>
        <begin position="6"/>
        <end position="29"/>
    </location>
</feature>